<evidence type="ECO:0000313" key="2">
    <source>
        <dbReference type="EMBL" id="MFC7274867.1"/>
    </source>
</evidence>
<dbReference type="Proteomes" id="UP001596548">
    <property type="component" value="Unassembled WGS sequence"/>
</dbReference>
<dbReference type="EMBL" id="JBHTBJ010000007">
    <property type="protein sequence ID" value="MFC7274867.1"/>
    <property type="molecule type" value="Genomic_DNA"/>
</dbReference>
<dbReference type="Gene3D" id="2.30.30.440">
    <property type="entry name" value="Domain of unknown function DUF1918"/>
    <property type="match status" value="1"/>
</dbReference>
<dbReference type="RefSeq" id="WP_378967324.1">
    <property type="nucleotide sequence ID" value="NZ_JBHTBJ010000007.1"/>
</dbReference>
<dbReference type="InterPro" id="IPR015035">
    <property type="entry name" value="DUF1918"/>
</dbReference>
<dbReference type="Pfam" id="PF08940">
    <property type="entry name" value="DUF1918"/>
    <property type="match status" value="1"/>
</dbReference>
<comment type="caution">
    <text evidence="2">The sequence shown here is derived from an EMBL/GenBank/DDBJ whole genome shotgun (WGS) entry which is preliminary data.</text>
</comment>
<organism evidence="2 3">
    <name type="scientific">Paractinoplanes rhizophilus</name>
    <dbReference type="NCBI Taxonomy" id="1416877"/>
    <lineage>
        <taxon>Bacteria</taxon>
        <taxon>Bacillati</taxon>
        <taxon>Actinomycetota</taxon>
        <taxon>Actinomycetes</taxon>
        <taxon>Micromonosporales</taxon>
        <taxon>Micromonosporaceae</taxon>
        <taxon>Paractinoplanes</taxon>
    </lineage>
</organism>
<protein>
    <submittedName>
        <fullName evidence="2">DUF1918 domain-containing protein</fullName>
    </submittedName>
</protein>
<evidence type="ECO:0000313" key="3">
    <source>
        <dbReference type="Proteomes" id="UP001596548"/>
    </source>
</evidence>
<evidence type="ECO:0000259" key="1">
    <source>
        <dbReference type="Pfam" id="PF08940"/>
    </source>
</evidence>
<sequence length="69" mass="7422">MKAQVGDRIVVKGVHVGDTTRVGVVTALRHPDGTPPYEVKWLDDGHEGLIFPGPEAHVERLGPDRDGGN</sequence>
<name>A0ABW2HP50_9ACTN</name>
<dbReference type="SUPFAM" id="SSF50118">
    <property type="entry name" value="Cell growth inhibitor/plasmid maintenance toxic component"/>
    <property type="match status" value="1"/>
</dbReference>
<feature type="domain" description="DUF1918" evidence="1">
    <location>
        <begin position="1"/>
        <end position="58"/>
    </location>
</feature>
<proteinExistence type="predicted"/>
<gene>
    <name evidence="2" type="ORF">ACFQS1_12800</name>
</gene>
<keyword evidence="3" id="KW-1185">Reference proteome</keyword>
<reference evidence="3" key="1">
    <citation type="journal article" date="2019" name="Int. J. Syst. Evol. Microbiol.">
        <title>The Global Catalogue of Microorganisms (GCM) 10K type strain sequencing project: providing services to taxonomists for standard genome sequencing and annotation.</title>
        <authorList>
            <consortium name="The Broad Institute Genomics Platform"/>
            <consortium name="The Broad Institute Genome Sequencing Center for Infectious Disease"/>
            <person name="Wu L."/>
            <person name="Ma J."/>
        </authorList>
    </citation>
    <scope>NUCLEOTIDE SEQUENCE [LARGE SCALE GENOMIC DNA]</scope>
    <source>
        <strain evidence="3">XZYJT-10</strain>
    </source>
</reference>
<accession>A0ABW2HP50</accession>